<dbReference type="NCBIfam" id="TIGR00254">
    <property type="entry name" value="GGDEF"/>
    <property type="match status" value="1"/>
</dbReference>
<dbReference type="InterPro" id="IPR000160">
    <property type="entry name" value="GGDEF_dom"/>
</dbReference>
<protein>
    <submittedName>
        <fullName evidence="4">Uncharacterized protein</fullName>
    </submittedName>
</protein>
<dbReference type="SMART" id="SM00267">
    <property type="entry name" value="GGDEF"/>
    <property type="match status" value="1"/>
</dbReference>
<dbReference type="RefSeq" id="WP_379133112.1">
    <property type="nucleotide sequence ID" value="NZ_JBHTFU010000001.1"/>
</dbReference>
<dbReference type="InterPro" id="IPR001633">
    <property type="entry name" value="EAL_dom"/>
</dbReference>
<keyword evidence="5" id="KW-1185">Reference proteome</keyword>
<dbReference type="Pfam" id="PF00563">
    <property type="entry name" value="EAL"/>
    <property type="match status" value="1"/>
</dbReference>
<proteinExistence type="predicted"/>
<keyword evidence="1" id="KW-1133">Transmembrane helix</keyword>
<dbReference type="PANTHER" id="PTHR33121">
    <property type="entry name" value="CYCLIC DI-GMP PHOSPHODIESTERASE PDEF"/>
    <property type="match status" value="1"/>
</dbReference>
<dbReference type="PROSITE" id="PS50887">
    <property type="entry name" value="GGDEF"/>
    <property type="match status" value="1"/>
</dbReference>
<dbReference type="CDD" id="cd01949">
    <property type="entry name" value="GGDEF"/>
    <property type="match status" value="1"/>
</dbReference>
<accession>A0ABQ3Z7A7</accession>
<dbReference type="InterPro" id="IPR029787">
    <property type="entry name" value="Nucleotide_cyclase"/>
</dbReference>
<dbReference type="Gene3D" id="3.30.70.270">
    <property type="match status" value="1"/>
</dbReference>
<dbReference type="InterPro" id="IPR035919">
    <property type="entry name" value="EAL_sf"/>
</dbReference>
<feature type="domain" description="EAL" evidence="2">
    <location>
        <begin position="380"/>
        <end position="634"/>
    </location>
</feature>
<evidence type="ECO:0000313" key="4">
    <source>
        <dbReference type="EMBL" id="GIE05733.1"/>
    </source>
</evidence>
<dbReference type="SUPFAM" id="SSF141868">
    <property type="entry name" value="EAL domain-like"/>
    <property type="match status" value="1"/>
</dbReference>
<evidence type="ECO:0000256" key="1">
    <source>
        <dbReference type="SAM" id="Phobius"/>
    </source>
</evidence>
<dbReference type="Gene3D" id="3.20.20.450">
    <property type="entry name" value="EAL domain"/>
    <property type="match status" value="1"/>
</dbReference>
<feature type="transmembrane region" description="Helical" evidence="1">
    <location>
        <begin position="182"/>
        <end position="200"/>
    </location>
</feature>
<keyword evidence="1" id="KW-0812">Transmembrane</keyword>
<comment type="caution">
    <text evidence="4">The sequence shown here is derived from an EMBL/GenBank/DDBJ whole genome shotgun (WGS) entry which is preliminary data.</text>
</comment>
<evidence type="ECO:0000313" key="5">
    <source>
        <dbReference type="Proteomes" id="UP000637628"/>
    </source>
</evidence>
<dbReference type="InterPro" id="IPR050706">
    <property type="entry name" value="Cyclic-di-GMP_PDE-like"/>
</dbReference>
<gene>
    <name evidence="4" type="ORF">Adu01nite_70830</name>
</gene>
<dbReference type="EMBL" id="BOML01000057">
    <property type="protein sequence ID" value="GIE05733.1"/>
    <property type="molecule type" value="Genomic_DNA"/>
</dbReference>
<keyword evidence="1" id="KW-0472">Membrane</keyword>
<dbReference type="PROSITE" id="PS50883">
    <property type="entry name" value="EAL"/>
    <property type="match status" value="1"/>
</dbReference>
<organism evidence="4 5">
    <name type="scientific">Paractinoplanes durhamensis</name>
    <dbReference type="NCBI Taxonomy" id="113563"/>
    <lineage>
        <taxon>Bacteria</taxon>
        <taxon>Bacillati</taxon>
        <taxon>Actinomycetota</taxon>
        <taxon>Actinomycetes</taxon>
        <taxon>Micromonosporales</taxon>
        <taxon>Micromonosporaceae</taxon>
        <taxon>Paractinoplanes</taxon>
    </lineage>
</organism>
<evidence type="ECO:0000259" key="3">
    <source>
        <dbReference type="PROSITE" id="PS50887"/>
    </source>
</evidence>
<name>A0ABQ3Z7A7_9ACTN</name>
<dbReference type="Pfam" id="PF00990">
    <property type="entry name" value="GGDEF"/>
    <property type="match status" value="1"/>
</dbReference>
<evidence type="ECO:0000259" key="2">
    <source>
        <dbReference type="PROSITE" id="PS50883"/>
    </source>
</evidence>
<dbReference type="PANTHER" id="PTHR33121:SF70">
    <property type="entry name" value="SIGNALING PROTEIN YKOW"/>
    <property type="match status" value="1"/>
</dbReference>
<reference evidence="4 5" key="1">
    <citation type="submission" date="2021-01" db="EMBL/GenBank/DDBJ databases">
        <title>Whole genome shotgun sequence of Actinoplanes durhamensis NBRC 14914.</title>
        <authorList>
            <person name="Komaki H."/>
            <person name="Tamura T."/>
        </authorList>
    </citation>
    <scope>NUCLEOTIDE SEQUENCE [LARGE SCALE GENOMIC DNA]</scope>
    <source>
        <strain evidence="4 5">NBRC 14914</strain>
    </source>
</reference>
<dbReference type="Proteomes" id="UP000637628">
    <property type="component" value="Unassembled WGS sequence"/>
</dbReference>
<dbReference type="SUPFAM" id="SSF55073">
    <property type="entry name" value="Nucleotide cyclase"/>
    <property type="match status" value="1"/>
</dbReference>
<dbReference type="SMART" id="SM00052">
    <property type="entry name" value="EAL"/>
    <property type="match status" value="1"/>
</dbReference>
<dbReference type="InterPro" id="IPR043128">
    <property type="entry name" value="Rev_trsase/Diguanyl_cyclase"/>
</dbReference>
<feature type="domain" description="GGDEF" evidence="3">
    <location>
        <begin position="241"/>
        <end position="372"/>
    </location>
</feature>
<dbReference type="CDD" id="cd01948">
    <property type="entry name" value="EAL"/>
    <property type="match status" value="1"/>
</dbReference>
<sequence>MASSGRWSVRRGPRAFTALLAVTFAGLSGYAVAASRHQAELIRVVAEAGSDTNAYERAAYLVTRETELLQAAMREPDGEERDLLLAANQQADDATQRMAEIDQEHVGTAARLADQHHRIAPILTDFLAQLDQKDHDAAFTTLETILEPEYDSMITALIGEQDQHLAEYDRLQAAAVRESDRSALTVLVVFLLGLVILLGYRLSSRAYRRQLDRMAATDPLTGLLNRNAFTTRVQRFLGAGRGTTVLVLNVDGFREVNEQLGQSIGDLMLIEIGKRLVASTRENDAVARLGGDEFAILLDDGDLTTGESIAARLSGAFTRAFEFDEITLDLEVSIGAAVAVDGDDATTVLRHADTAMHIAKQLHADYHCYRDDRRHDAVARLTLLGDLRRALDDPGQLTLHYQPQIAVNGGDLAGVEALARWQHPTRGPVSPAEFIPVLEVSSLMHRFTEQMLGKALRQGRTWLDAGHRVPISVNVSTRSLLDPGFPQRVAALLDETGVPGTLLCIEVTEYALMSDPETAIEALRQLRDLGVNASIDDYGTGFSSMTYLKLLPVGELKVDQSFVKDVATDSSSRALVASTVELGHSLGLTVVAEGVEDDGALSILRAIGCDVAQGYHFARPMPADEMTARLEEGRQPSPVTAAG</sequence>